<reference evidence="7" key="1">
    <citation type="journal article" date="2014" name="Genome Biol.">
        <title>Genome analysis of a major urban malaria vector mosquito, Anopheles stephensi.</title>
        <authorList>
            <person name="Jiang X."/>
            <person name="Peery A."/>
            <person name="Hall A.B."/>
            <person name="Sharma A."/>
            <person name="Chen X.G."/>
            <person name="Waterhouse R.M."/>
            <person name="Komissarov A."/>
            <person name="Riehle M.M."/>
            <person name="Shouche Y."/>
            <person name="Sharakhova M.V."/>
            <person name="Lawson D."/>
            <person name="Pakpour N."/>
            <person name="Arensburger P."/>
            <person name="Davidson V.L."/>
            <person name="Eiglmeier K."/>
            <person name="Emrich S."/>
            <person name="George P."/>
            <person name="Kennedy R.C."/>
            <person name="Mane S.P."/>
            <person name="Maslen G."/>
            <person name="Oringanje C."/>
            <person name="Qi Y."/>
            <person name="Settlage R."/>
            <person name="Tojo M."/>
            <person name="Tubio J.M."/>
            <person name="Unger M.F."/>
            <person name="Wang B."/>
            <person name="Vernick K.D."/>
            <person name="Ribeiro J.M."/>
            <person name="James A.A."/>
            <person name="Michel K."/>
            <person name="Riehle M.A."/>
            <person name="Luckhart S."/>
            <person name="Sharakhov I.V."/>
            <person name="Tu Z."/>
        </authorList>
    </citation>
    <scope>NUCLEOTIDE SEQUENCE [LARGE SCALE GENOMIC DNA]</scope>
    <source>
        <strain evidence="7">Indian</strain>
    </source>
</reference>
<dbReference type="VEuPathDB" id="VectorBase:ASTEI20_044988"/>
<dbReference type="GO" id="GO:0090729">
    <property type="term" value="F:toxin activity"/>
    <property type="evidence" value="ECO:0007669"/>
    <property type="project" value="UniProtKB-KW"/>
</dbReference>
<dbReference type="GO" id="GO:0005576">
    <property type="term" value="C:extracellular region"/>
    <property type="evidence" value="ECO:0007669"/>
    <property type="project" value="UniProtKB-SubCell"/>
</dbReference>
<dbReference type="AlphaFoldDB" id="A0A182YSM7"/>
<evidence type="ECO:0000259" key="5">
    <source>
        <dbReference type="Pfam" id="PF25001"/>
    </source>
</evidence>
<evidence type="ECO:0000256" key="1">
    <source>
        <dbReference type="ARBA" id="ARBA00004613"/>
    </source>
</evidence>
<dbReference type="Proteomes" id="UP000076408">
    <property type="component" value="Unassembled WGS sequence"/>
</dbReference>
<feature type="domain" description="Aegyptin/gSG7 salivary protein-like four-helix bundle" evidence="5">
    <location>
        <begin position="2"/>
        <end position="101"/>
    </location>
</feature>
<keyword evidence="3" id="KW-0800">Toxin</keyword>
<evidence type="ECO:0000256" key="4">
    <source>
        <dbReference type="ARBA" id="ARBA00023157"/>
    </source>
</evidence>
<keyword evidence="4" id="KW-1015">Disulfide bond</keyword>
<name>A0A182YSM7_ANOST</name>
<proteinExistence type="predicted"/>
<keyword evidence="7" id="KW-1185">Reference proteome</keyword>
<dbReference type="Pfam" id="PF25001">
    <property type="entry name" value="Aegyptin_C"/>
    <property type="match status" value="1"/>
</dbReference>
<dbReference type="EnsemblMetazoa" id="ASTEI11463-RA">
    <property type="protein sequence ID" value="ASTEI11463-PA"/>
    <property type="gene ID" value="ASTEI11463"/>
</dbReference>
<accession>A0A182YSM7</accession>
<evidence type="ECO:0000256" key="3">
    <source>
        <dbReference type="ARBA" id="ARBA00022656"/>
    </source>
</evidence>
<dbReference type="VEuPathDB" id="VectorBase:ASTE004273"/>
<comment type="subcellular location">
    <subcellularLocation>
        <location evidence="1">Secreted</location>
    </subcellularLocation>
</comment>
<protein>
    <recommendedName>
        <fullName evidence="5">Aegyptin/gSG7 salivary protein-like four-helix bundle domain-containing protein</fullName>
    </recommendedName>
</protein>
<dbReference type="VEuPathDB" id="VectorBase:ASTEI11463"/>
<dbReference type="InterPro" id="IPR056799">
    <property type="entry name" value="ALL3/gSG7_salivary-like_helix"/>
</dbReference>
<keyword evidence="2" id="KW-0964">Secreted</keyword>
<dbReference type="STRING" id="30069.A0A182YSM7"/>
<dbReference type="Gene3D" id="6.10.140.1890">
    <property type="match status" value="1"/>
</dbReference>
<evidence type="ECO:0000313" key="6">
    <source>
        <dbReference type="EnsemblMetazoa" id="ASTEI11463-PA"/>
    </source>
</evidence>
<evidence type="ECO:0000313" key="7">
    <source>
        <dbReference type="Proteomes" id="UP000076408"/>
    </source>
</evidence>
<reference evidence="6" key="2">
    <citation type="submission" date="2020-05" db="UniProtKB">
        <authorList>
            <consortium name="EnsemblMetazoa"/>
        </authorList>
    </citation>
    <scope>IDENTIFICATION</scope>
    <source>
        <strain evidence="6">Indian</strain>
    </source>
</reference>
<sequence>MLKNIMNVGTKNNYLKSFILARLQERLMNPTIDLVGSISKYSKIKECFDSLADDVKSLVEKSETSYEECSKDKNNPHCGSEGTRELDEGLIEREQKLSDCIVEKRDSE</sequence>
<evidence type="ECO:0000256" key="2">
    <source>
        <dbReference type="ARBA" id="ARBA00022525"/>
    </source>
</evidence>
<organism evidence="6 7">
    <name type="scientific">Anopheles stephensi</name>
    <name type="common">Indo-Pakistan malaria mosquito</name>
    <dbReference type="NCBI Taxonomy" id="30069"/>
    <lineage>
        <taxon>Eukaryota</taxon>
        <taxon>Metazoa</taxon>
        <taxon>Ecdysozoa</taxon>
        <taxon>Arthropoda</taxon>
        <taxon>Hexapoda</taxon>
        <taxon>Insecta</taxon>
        <taxon>Pterygota</taxon>
        <taxon>Neoptera</taxon>
        <taxon>Endopterygota</taxon>
        <taxon>Diptera</taxon>
        <taxon>Nematocera</taxon>
        <taxon>Culicoidea</taxon>
        <taxon>Culicidae</taxon>
        <taxon>Anophelinae</taxon>
        <taxon>Anopheles</taxon>
    </lineage>
</organism>